<proteinExistence type="predicted"/>
<organism evidence="1 2">
    <name type="scientific">Ktedonobacter racemifer DSM 44963</name>
    <dbReference type="NCBI Taxonomy" id="485913"/>
    <lineage>
        <taxon>Bacteria</taxon>
        <taxon>Bacillati</taxon>
        <taxon>Chloroflexota</taxon>
        <taxon>Ktedonobacteria</taxon>
        <taxon>Ktedonobacterales</taxon>
        <taxon>Ktedonobacteraceae</taxon>
        <taxon>Ktedonobacter</taxon>
    </lineage>
</organism>
<reference evidence="1 2" key="1">
    <citation type="journal article" date="2011" name="Stand. Genomic Sci.">
        <title>Non-contiguous finished genome sequence and contextual data of the filamentous soil bacterium Ktedonobacter racemifer type strain (SOSP1-21).</title>
        <authorList>
            <person name="Chang Y.J."/>
            <person name="Land M."/>
            <person name="Hauser L."/>
            <person name="Chertkov O."/>
            <person name="Del Rio T.G."/>
            <person name="Nolan M."/>
            <person name="Copeland A."/>
            <person name="Tice H."/>
            <person name="Cheng J.F."/>
            <person name="Lucas S."/>
            <person name="Han C."/>
            <person name="Goodwin L."/>
            <person name="Pitluck S."/>
            <person name="Ivanova N."/>
            <person name="Ovchinikova G."/>
            <person name="Pati A."/>
            <person name="Chen A."/>
            <person name="Palaniappan K."/>
            <person name="Mavromatis K."/>
            <person name="Liolios K."/>
            <person name="Brettin T."/>
            <person name="Fiebig A."/>
            <person name="Rohde M."/>
            <person name="Abt B."/>
            <person name="Goker M."/>
            <person name="Detter J.C."/>
            <person name="Woyke T."/>
            <person name="Bristow J."/>
            <person name="Eisen J.A."/>
            <person name="Markowitz V."/>
            <person name="Hugenholtz P."/>
            <person name="Kyrpides N.C."/>
            <person name="Klenk H.P."/>
            <person name="Lapidus A."/>
        </authorList>
    </citation>
    <scope>NUCLEOTIDE SEQUENCE [LARGE SCALE GENOMIC DNA]</scope>
    <source>
        <strain evidence="2">DSM 44963</strain>
    </source>
</reference>
<dbReference type="AlphaFoldDB" id="D6TVN5"/>
<dbReference type="Gene3D" id="3.40.50.300">
    <property type="entry name" value="P-loop containing nucleotide triphosphate hydrolases"/>
    <property type="match status" value="1"/>
</dbReference>
<accession>D6TVN5</accession>
<dbReference type="InterPro" id="IPR052922">
    <property type="entry name" value="Cytidylate_Kinase-2"/>
</dbReference>
<dbReference type="GO" id="GO:0016301">
    <property type="term" value="F:kinase activity"/>
    <property type="evidence" value="ECO:0007669"/>
    <property type="project" value="UniProtKB-KW"/>
</dbReference>
<name>D6TVN5_KTERA</name>
<keyword evidence="1" id="KW-0418">Kinase</keyword>
<dbReference type="STRING" id="485913.Krac_5293"/>
<dbReference type="InParanoid" id="D6TVN5"/>
<dbReference type="PANTHER" id="PTHR37816:SF2">
    <property type="entry name" value="DNA TOPOLOGY MODULATION PROTEIN FLAR-RELATED PROTEIN"/>
    <property type="match status" value="1"/>
</dbReference>
<dbReference type="Proteomes" id="UP000004508">
    <property type="component" value="Unassembled WGS sequence"/>
</dbReference>
<dbReference type="PANTHER" id="PTHR37816">
    <property type="entry name" value="YALI0E33011P"/>
    <property type="match status" value="1"/>
</dbReference>
<gene>
    <name evidence="1" type="ORF">Krac_5293</name>
</gene>
<comment type="caution">
    <text evidence="1">The sequence shown here is derived from an EMBL/GenBank/DDBJ whole genome shotgun (WGS) entry which is preliminary data.</text>
</comment>
<sequence>MAKICILGGPGSGKTTLAQDLARKLDIPHHDLDKIGWKRGNDMLAWVEDAAVIAEQSAWIAEGIYIISTDPLIYQADYIVLLEVPWLVAVWRVLRRHIAKTLRGTNPYPTKLLFNFMKNTRSYGIGNIESDPTVVEAVRMYREEDRASAGLASAEVLIKRLERCQKTIPLTAAFMRVYLEKHWERVFIIRNNVDRERLIALLVNE</sequence>
<dbReference type="EMBL" id="ADVG01000003">
    <property type="protein sequence ID" value="EFH84268.1"/>
    <property type="molecule type" value="Genomic_DNA"/>
</dbReference>
<dbReference type="InterPro" id="IPR027417">
    <property type="entry name" value="P-loop_NTPase"/>
</dbReference>
<dbReference type="SUPFAM" id="SSF52540">
    <property type="entry name" value="P-loop containing nucleoside triphosphate hydrolases"/>
    <property type="match status" value="1"/>
</dbReference>
<dbReference type="eggNOG" id="COG0563">
    <property type="taxonomic scope" value="Bacteria"/>
</dbReference>
<keyword evidence="2" id="KW-1185">Reference proteome</keyword>
<keyword evidence="1" id="KW-0808">Transferase</keyword>
<dbReference type="OrthoDB" id="1201990at2"/>
<protein>
    <submittedName>
        <fullName evidence="1">Shikimate kinase</fullName>
    </submittedName>
</protein>
<evidence type="ECO:0000313" key="2">
    <source>
        <dbReference type="Proteomes" id="UP000004508"/>
    </source>
</evidence>
<dbReference type="RefSeq" id="WP_007915662.1">
    <property type="nucleotide sequence ID" value="NZ_ADVG01000003.1"/>
</dbReference>
<evidence type="ECO:0000313" key="1">
    <source>
        <dbReference type="EMBL" id="EFH84268.1"/>
    </source>
</evidence>